<dbReference type="PANTHER" id="PTHR13393">
    <property type="entry name" value="SAM-DEPENDENT METHYLTRANSFERASE"/>
    <property type="match status" value="1"/>
</dbReference>
<evidence type="ECO:0000256" key="4">
    <source>
        <dbReference type="PROSITE-ProRule" id="PRU00192"/>
    </source>
</evidence>
<feature type="region of interest" description="Disordered" evidence="5">
    <location>
        <begin position="1"/>
        <end position="22"/>
    </location>
</feature>
<dbReference type="GO" id="GO:0070475">
    <property type="term" value="P:rRNA base methylation"/>
    <property type="evidence" value="ECO:0007669"/>
    <property type="project" value="TreeGrafter"/>
</dbReference>
<evidence type="ECO:0000256" key="2">
    <source>
        <dbReference type="ARBA" id="ARBA00022603"/>
    </source>
</evidence>
<dbReference type="InterPro" id="IPR000261">
    <property type="entry name" value="EH_dom"/>
</dbReference>
<dbReference type="PANTHER" id="PTHR13393:SF0">
    <property type="entry name" value="RNA N6-ADENOSINE-METHYLTRANSFERASE METTL16"/>
    <property type="match status" value="1"/>
</dbReference>
<dbReference type="SMART" id="SM00326">
    <property type="entry name" value="SH3"/>
    <property type="match status" value="1"/>
</dbReference>
<evidence type="ECO:0000259" key="7">
    <source>
        <dbReference type="PROSITE" id="PS50031"/>
    </source>
</evidence>
<dbReference type="Pfam" id="PF12763">
    <property type="entry name" value="EH"/>
    <property type="match status" value="1"/>
</dbReference>
<keyword evidence="1 4" id="KW-0728">SH3 domain</keyword>
<feature type="region of interest" description="Disordered" evidence="5">
    <location>
        <begin position="555"/>
        <end position="574"/>
    </location>
</feature>
<feature type="compositionally biased region" description="Polar residues" evidence="5">
    <location>
        <begin position="776"/>
        <end position="787"/>
    </location>
</feature>
<reference evidence="9" key="1">
    <citation type="submission" date="2021-07" db="EMBL/GenBank/DDBJ databases">
        <title>Draft genome of Mortierella alpina, strain LL118, isolated from an aspen leaf litter sample.</title>
        <authorList>
            <person name="Yang S."/>
            <person name="Vinatzer B.A."/>
        </authorList>
    </citation>
    <scope>NUCLEOTIDE SEQUENCE</scope>
    <source>
        <strain evidence="9">LL118</strain>
    </source>
</reference>
<protein>
    <submittedName>
        <fullName evidence="9">Uncharacterized protein</fullName>
    </submittedName>
</protein>
<feature type="compositionally biased region" description="Low complexity" evidence="5">
    <location>
        <begin position="873"/>
        <end position="888"/>
    </location>
</feature>
<feature type="region of interest" description="Disordered" evidence="5">
    <location>
        <begin position="666"/>
        <end position="823"/>
    </location>
</feature>
<evidence type="ECO:0000256" key="3">
    <source>
        <dbReference type="ARBA" id="ARBA00022679"/>
    </source>
</evidence>
<evidence type="ECO:0000256" key="1">
    <source>
        <dbReference type="ARBA" id="ARBA00022443"/>
    </source>
</evidence>
<dbReference type="InterPro" id="IPR010286">
    <property type="entry name" value="METTL16/RlmF"/>
</dbReference>
<feature type="compositionally biased region" description="Polar residues" evidence="5">
    <location>
        <begin position="630"/>
        <end position="639"/>
    </location>
</feature>
<dbReference type="GO" id="GO:0008168">
    <property type="term" value="F:methyltransferase activity"/>
    <property type="evidence" value="ECO:0007669"/>
    <property type="project" value="UniProtKB-KW"/>
</dbReference>
<dbReference type="Gene3D" id="3.40.50.150">
    <property type="entry name" value="Vaccinia Virus protein VP39"/>
    <property type="match status" value="1"/>
</dbReference>
<evidence type="ECO:0000313" key="9">
    <source>
        <dbReference type="EMBL" id="KAG9326902.1"/>
    </source>
</evidence>
<dbReference type="SUPFAM" id="SSF50044">
    <property type="entry name" value="SH3-domain"/>
    <property type="match status" value="1"/>
</dbReference>
<dbReference type="SUPFAM" id="SSF53335">
    <property type="entry name" value="S-adenosyl-L-methionine-dependent methyltransferases"/>
    <property type="match status" value="1"/>
</dbReference>
<keyword evidence="2" id="KW-0489">Methyltransferase</keyword>
<evidence type="ECO:0000259" key="6">
    <source>
        <dbReference type="PROSITE" id="PS50002"/>
    </source>
</evidence>
<dbReference type="InterPro" id="IPR001452">
    <property type="entry name" value="SH3_domain"/>
</dbReference>
<feature type="compositionally biased region" description="Polar residues" evidence="5">
    <location>
        <begin position="11"/>
        <end position="22"/>
    </location>
</feature>
<dbReference type="PROSITE" id="PS50002">
    <property type="entry name" value="SH3"/>
    <property type="match status" value="1"/>
</dbReference>
<organism evidence="9 10">
    <name type="scientific">Mortierella alpina</name>
    <name type="common">Oleaginous fungus</name>
    <name type="synonym">Mortierella renispora</name>
    <dbReference type="NCBI Taxonomy" id="64518"/>
    <lineage>
        <taxon>Eukaryota</taxon>
        <taxon>Fungi</taxon>
        <taxon>Fungi incertae sedis</taxon>
        <taxon>Mucoromycota</taxon>
        <taxon>Mortierellomycotina</taxon>
        <taxon>Mortierellomycetes</taxon>
        <taxon>Mortierellales</taxon>
        <taxon>Mortierellaceae</taxon>
        <taxon>Mortierella</taxon>
    </lineage>
</organism>
<dbReference type="PROSITE" id="PS50222">
    <property type="entry name" value="EF_HAND_2"/>
    <property type="match status" value="1"/>
</dbReference>
<dbReference type="AlphaFoldDB" id="A0A9P8D0J4"/>
<feature type="compositionally biased region" description="Polar residues" evidence="5">
    <location>
        <begin position="563"/>
        <end position="574"/>
    </location>
</feature>
<dbReference type="GO" id="GO:0005634">
    <property type="term" value="C:nucleus"/>
    <property type="evidence" value="ECO:0007669"/>
    <property type="project" value="TreeGrafter"/>
</dbReference>
<dbReference type="PROSITE" id="PS50031">
    <property type="entry name" value="EH"/>
    <property type="match status" value="1"/>
</dbReference>
<dbReference type="InterPro" id="IPR002048">
    <property type="entry name" value="EF_hand_dom"/>
</dbReference>
<dbReference type="Proteomes" id="UP000717515">
    <property type="component" value="Unassembled WGS sequence"/>
</dbReference>
<feature type="domain" description="EF-hand" evidence="8">
    <location>
        <begin position="1090"/>
        <end position="1125"/>
    </location>
</feature>
<sequence>MSKRKRESTSEMHPSNPYSNTRPDFVELSELYPSLRPFVTVKGAGASTRGVIDFHDPLALRELTYCLLKRDFSIELDIPLDSLCPAVPNRLNYICWMEDMMKNDSERYITGMDIGTGASCIYPLLGCTRNKNWRMVATDIDDRSILFASENVKRNRLQDRITVFKNTGSLIFAEDLFTGKEQRRYDFCMCNPPFYEDEQDIRDSLEGKSNGPNAVCQGTVNEMMTVGGEVLFVQKMVDESTRWQTRIRWYTSMLGKRSSVDKITAYLKDRKILNYTLTTFHQGRTSRWAVAWSFGDEHPSWASTKQISNKMVKLAPPKTVLSFEEMNITPEAAEERSKKILARLKIDHNVQEAESPAEGDLARVLHARAGRNTWSRAARRALARDANNKEGSGCTQREPFSDPAVASILEFDIRISAHCTRKKPSTAKEATLATAESTPGGGTKTTTPGMVQILQAKALFDCHGDEDSELTFLEGDILTDVRVTSEDGWLHGRLERTGEEGLFPDNYVELIHMATSPAPSKVAGPPQLPARSTPTLTASPALEPQRSLTANTDASIHTPPALKTQTSTMGARSNQAAGITASLVLEKSNPSRTALPGLGTRSMYGTPSQSAAIGSNLGRPTPGPPVLPRRSNTLDQSSNLDEEAPSSGPALSVRERMANLSMASQRGFGCPAASQPARLPPRPSANEPPQRTTPEVTARSPLSSAARPALPPRTSTGSPVSSVVRPGSTAGVNSTNTTSPGQTATAPAPKLTTFSRPRSARTSKSSSPVEHKGTPPTASQADLSASTPPKLPVRTGSGNGTPTKSPATAIEKPTDATGISGPVRFSPVAVRHSPAEFSALPAITRNSQPLPLPSRTINTSAALSSPSKKTSIGLARSATTGSSTAVGSHESEGRPGPAGAAFGVKLNSIGSKVVPLDTKDDKDNSSAFSSSPSNGSDLAPPLPARSNTIASTPAKRIEDFTKVAAEAAAPQKEPLPRPFSDSPSKVQPIQRDLQMQGSASQLSQIHQLRPRPQMFGSQTTNAVGGWNDRVGATGSRVAIPPARVPEVTTSESLGIKPEARRRYETLYKSLSSGEYIEGGKVHAIYVRSRLDSKTLAQIWDLVDVDNAGRLSRAQFCMGLYLIDERLASGLIPLEVSDELWVSVMQ</sequence>
<accession>A0A9P8D0J4</accession>
<keyword evidence="3" id="KW-0808">Transferase</keyword>
<dbReference type="SUPFAM" id="SSF47473">
    <property type="entry name" value="EF-hand"/>
    <property type="match status" value="1"/>
</dbReference>
<comment type="caution">
    <text evidence="9">The sequence shown here is derived from an EMBL/GenBank/DDBJ whole genome shotgun (WGS) entry which is preliminary data.</text>
</comment>
<dbReference type="SMART" id="SM00027">
    <property type="entry name" value="EH"/>
    <property type="match status" value="1"/>
</dbReference>
<feature type="domain" description="EH" evidence="7">
    <location>
        <begin position="1059"/>
        <end position="1145"/>
    </location>
</feature>
<evidence type="ECO:0000259" key="8">
    <source>
        <dbReference type="PROSITE" id="PS50222"/>
    </source>
</evidence>
<proteinExistence type="predicted"/>
<feature type="compositionally biased region" description="Polar residues" evidence="5">
    <location>
        <begin position="730"/>
        <end position="745"/>
    </location>
</feature>
<dbReference type="Pfam" id="PF00018">
    <property type="entry name" value="SH3_1"/>
    <property type="match status" value="1"/>
</dbReference>
<dbReference type="CDD" id="cd00052">
    <property type="entry name" value="EH"/>
    <property type="match status" value="1"/>
</dbReference>
<dbReference type="Gene3D" id="2.30.30.40">
    <property type="entry name" value="SH3 Domains"/>
    <property type="match status" value="1"/>
</dbReference>
<feature type="domain" description="SH3" evidence="6">
    <location>
        <begin position="451"/>
        <end position="513"/>
    </location>
</feature>
<dbReference type="CDD" id="cd02440">
    <property type="entry name" value="AdoMet_MTases"/>
    <property type="match status" value="1"/>
</dbReference>
<feature type="region of interest" description="Disordered" evidence="5">
    <location>
        <begin position="845"/>
        <end position="947"/>
    </location>
</feature>
<feature type="region of interest" description="Disordered" evidence="5">
    <location>
        <begin position="518"/>
        <end position="545"/>
    </location>
</feature>
<name>A0A9P8D0J4_MORAP</name>
<feature type="compositionally biased region" description="Polar residues" evidence="5">
    <location>
        <begin position="752"/>
        <end position="768"/>
    </location>
</feature>
<evidence type="ECO:0000256" key="5">
    <source>
        <dbReference type="SAM" id="MobiDB-lite"/>
    </source>
</evidence>
<gene>
    <name evidence="9" type="ORF">KVV02_001426</name>
</gene>
<feature type="compositionally biased region" description="Low complexity" evidence="5">
    <location>
        <begin position="925"/>
        <end position="937"/>
    </location>
</feature>
<dbReference type="EMBL" id="JAIFTL010000012">
    <property type="protein sequence ID" value="KAG9326902.1"/>
    <property type="molecule type" value="Genomic_DNA"/>
</dbReference>
<dbReference type="InterPro" id="IPR029063">
    <property type="entry name" value="SAM-dependent_MTases_sf"/>
</dbReference>
<dbReference type="Pfam" id="PF05971">
    <property type="entry name" value="Methyltransf_10"/>
    <property type="match status" value="1"/>
</dbReference>
<dbReference type="InterPro" id="IPR036028">
    <property type="entry name" value="SH3-like_dom_sf"/>
</dbReference>
<evidence type="ECO:0000313" key="10">
    <source>
        <dbReference type="Proteomes" id="UP000717515"/>
    </source>
</evidence>
<dbReference type="InterPro" id="IPR011992">
    <property type="entry name" value="EF-hand-dom_pair"/>
</dbReference>
<feature type="compositionally biased region" description="Polar residues" evidence="5">
    <location>
        <begin position="603"/>
        <end position="613"/>
    </location>
</feature>
<feature type="region of interest" description="Disordered" evidence="5">
    <location>
        <begin position="590"/>
        <end position="651"/>
    </location>
</feature>
<feature type="compositionally biased region" description="Low complexity" evidence="5">
    <location>
        <begin position="697"/>
        <end position="729"/>
    </location>
</feature>
<feature type="compositionally biased region" description="Polar residues" evidence="5">
    <location>
        <begin position="845"/>
        <end position="870"/>
    </location>
</feature>
<feature type="region of interest" description="Disordered" evidence="5">
    <location>
        <begin position="424"/>
        <end position="446"/>
    </location>
</feature>
<dbReference type="GO" id="GO:0005509">
    <property type="term" value="F:calcium ion binding"/>
    <property type="evidence" value="ECO:0007669"/>
    <property type="project" value="InterPro"/>
</dbReference>
<dbReference type="Gene3D" id="1.10.238.10">
    <property type="entry name" value="EF-hand"/>
    <property type="match status" value="1"/>
</dbReference>